<feature type="non-terminal residue" evidence="13">
    <location>
        <position position="254"/>
    </location>
</feature>
<dbReference type="InterPro" id="IPR012337">
    <property type="entry name" value="RNaseH-like_sf"/>
</dbReference>
<dbReference type="PROSITE" id="PS50879">
    <property type="entry name" value="RNASE_H_1"/>
    <property type="match status" value="1"/>
</dbReference>
<evidence type="ECO:0000256" key="9">
    <source>
        <dbReference type="PROSITE-ProRule" id="PRU00450"/>
    </source>
</evidence>
<evidence type="ECO:0000313" key="14">
    <source>
        <dbReference type="Proteomes" id="UP000054379"/>
    </source>
</evidence>
<dbReference type="Gene3D" id="3.30.420.10">
    <property type="entry name" value="Ribonuclease H-like superfamily/Ribonuclease H"/>
    <property type="match status" value="2"/>
</dbReference>
<dbReference type="SUPFAM" id="SSF46919">
    <property type="entry name" value="N-terminal Zn binding domain of HIV integrase"/>
    <property type="match status" value="1"/>
</dbReference>
<dbReference type="Pfam" id="PF02022">
    <property type="entry name" value="Integrase_Zn"/>
    <property type="match status" value="1"/>
</dbReference>
<evidence type="ECO:0000259" key="12">
    <source>
        <dbReference type="PROSITE" id="PS50994"/>
    </source>
</evidence>
<evidence type="ECO:0000256" key="6">
    <source>
        <dbReference type="ARBA" id="ARBA00022759"/>
    </source>
</evidence>
<feature type="domain" description="RNase H type-1" evidence="11">
    <location>
        <begin position="1"/>
        <end position="102"/>
    </location>
</feature>
<dbReference type="SUPFAM" id="SSF53098">
    <property type="entry name" value="Ribonuclease H-like"/>
    <property type="match status" value="2"/>
</dbReference>
<dbReference type="EC" id="2.7.7.49" evidence="1"/>
<gene>
    <name evidence="13" type="ORF">N329_01654</name>
</gene>
<evidence type="ECO:0000256" key="1">
    <source>
        <dbReference type="ARBA" id="ARBA00012493"/>
    </source>
</evidence>
<protein>
    <recommendedName>
        <fullName evidence="1">RNA-directed DNA polymerase</fullName>
        <ecNumber evidence="1">2.7.7.49</ecNumber>
    </recommendedName>
</protein>
<reference evidence="13 14" key="1">
    <citation type="submission" date="2014-04" db="EMBL/GenBank/DDBJ databases">
        <title>Genome evolution of avian class.</title>
        <authorList>
            <person name="Zhang G."/>
            <person name="Li C."/>
        </authorList>
    </citation>
    <scope>NUCLEOTIDE SEQUENCE [LARGE SCALE GENOMIC DNA]</scope>
    <source>
        <strain evidence="13">BGI_N329</strain>
    </source>
</reference>
<dbReference type="EMBL" id="KK658731">
    <property type="protein sequence ID" value="KFQ06739.1"/>
    <property type="molecule type" value="Genomic_DNA"/>
</dbReference>
<dbReference type="PROSITE" id="PS50876">
    <property type="entry name" value="ZF_INTEGRASE"/>
    <property type="match status" value="1"/>
</dbReference>
<dbReference type="Proteomes" id="UP000054379">
    <property type="component" value="Unassembled WGS sequence"/>
</dbReference>
<feature type="domain" description="Integrase-type" evidence="10">
    <location>
        <begin position="107"/>
        <end position="148"/>
    </location>
</feature>
<keyword evidence="5" id="KW-0479">Metal-binding</keyword>
<dbReference type="PANTHER" id="PTHR41694">
    <property type="entry name" value="ENDOGENOUS RETROVIRUS GROUP K MEMBER POL PROTEIN"/>
    <property type="match status" value="1"/>
</dbReference>
<proteinExistence type="predicted"/>
<evidence type="ECO:0000259" key="11">
    <source>
        <dbReference type="PROSITE" id="PS50879"/>
    </source>
</evidence>
<feature type="non-terminal residue" evidence="13">
    <location>
        <position position="1"/>
    </location>
</feature>
<dbReference type="Gene3D" id="1.10.10.200">
    <property type="match status" value="1"/>
</dbReference>
<evidence type="ECO:0000256" key="3">
    <source>
        <dbReference type="ARBA" id="ARBA00022695"/>
    </source>
</evidence>
<evidence type="ECO:0000256" key="8">
    <source>
        <dbReference type="ARBA" id="ARBA00022918"/>
    </source>
</evidence>
<dbReference type="GO" id="GO:0003964">
    <property type="term" value="F:RNA-directed DNA polymerase activity"/>
    <property type="evidence" value="ECO:0007669"/>
    <property type="project" value="UniProtKB-KW"/>
</dbReference>
<dbReference type="GO" id="GO:0035613">
    <property type="term" value="F:RNA stem-loop binding"/>
    <property type="evidence" value="ECO:0007669"/>
    <property type="project" value="TreeGrafter"/>
</dbReference>
<keyword evidence="9" id="KW-0863">Zinc-finger</keyword>
<keyword evidence="6" id="KW-0255">Endonuclease</keyword>
<dbReference type="Pfam" id="PF00665">
    <property type="entry name" value="rve"/>
    <property type="match status" value="1"/>
</dbReference>
<keyword evidence="2" id="KW-0808">Transferase</keyword>
<dbReference type="InterPro" id="IPR001584">
    <property type="entry name" value="Integrase_cat-core"/>
</dbReference>
<dbReference type="InterPro" id="IPR003308">
    <property type="entry name" value="Integrase_Zn-bd_dom_N"/>
</dbReference>
<dbReference type="InterPro" id="IPR036397">
    <property type="entry name" value="RNaseH_sf"/>
</dbReference>
<keyword evidence="3" id="KW-0548">Nucleotidyltransferase</keyword>
<dbReference type="GO" id="GO:0004523">
    <property type="term" value="F:RNA-DNA hybrid ribonuclease activity"/>
    <property type="evidence" value="ECO:0007669"/>
    <property type="project" value="InterPro"/>
</dbReference>
<evidence type="ECO:0000256" key="4">
    <source>
        <dbReference type="ARBA" id="ARBA00022722"/>
    </source>
</evidence>
<evidence type="ECO:0000256" key="2">
    <source>
        <dbReference type="ARBA" id="ARBA00022679"/>
    </source>
</evidence>
<dbReference type="InterPro" id="IPR002156">
    <property type="entry name" value="RNaseH_domain"/>
</dbReference>
<sequence>EGSPQVVELQAVIEVFKKWQDVEVNIIADSLYVVGVVKCLRWAYLKEIDNITLFEKFKMLLFLLNQQTKCYYIMHVRSHTSLPGWITEGNKRADLLANPVWTGPPPSKLLQVRGAHSFFHQPAKVLAKQFQISIADAKAIIQSCAECQKLSGHGDGAVNPRGLQSLQLWQTDVTHVPAFGKLCYVHVSVDTYSLMVWATALAGETSRHLQTHLRQAFAVMGVPAQIETDNGPCFIAQRTQEFFQQWGVTHITGI</sequence>
<keyword evidence="8" id="KW-0695">RNA-directed DNA polymerase</keyword>
<evidence type="ECO:0000313" key="13">
    <source>
        <dbReference type="EMBL" id="KFQ06739.1"/>
    </source>
</evidence>
<dbReference type="InterPro" id="IPR017856">
    <property type="entry name" value="Integrase-like_N"/>
</dbReference>
<name>A0A091QAX3_HALAL</name>
<feature type="domain" description="Integrase catalytic" evidence="12">
    <location>
        <begin position="156"/>
        <end position="254"/>
    </location>
</feature>
<dbReference type="Pfam" id="PF00075">
    <property type="entry name" value="RNase_H"/>
    <property type="match status" value="1"/>
</dbReference>
<evidence type="ECO:0000259" key="10">
    <source>
        <dbReference type="PROSITE" id="PS50876"/>
    </source>
</evidence>
<keyword evidence="4" id="KW-0540">Nuclease</keyword>
<accession>A0A091QAX3</accession>
<dbReference type="AlphaFoldDB" id="A0A091QAX3"/>
<dbReference type="GO" id="GO:0015074">
    <property type="term" value="P:DNA integration"/>
    <property type="evidence" value="ECO:0007669"/>
    <property type="project" value="InterPro"/>
</dbReference>
<evidence type="ECO:0000256" key="5">
    <source>
        <dbReference type="ARBA" id="ARBA00022723"/>
    </source>
</evidence>
<keyword evidence="7" id="KW-0378">Hydrolase</keyword>
<dbReference type="PANTHER" id="PTHR41694:SF3">
    <property type="entry name" value="RNA-DIRECTED DNA POLYMERASE-RELATED"/>
    <property type="match status" value="1"/>
</dbReference>
<evidence type="ECO:0000256" key="7">
    <source>
        <dbReference type="ARBA" id="ARBA00022801"/>
    </source>
</evidence>
<organism evidence="13 14">
    <name type="scientific">Haliaeetus albicilla</name>
    <name type="common">White-tailed sea-eagle</name>
    <name type="synonym">Falco albicilla</name>
    <dbReference type="NCBI Taxonomy" id="8969"/>
    <lineage>
        <taxon>Eukaryota</taxon>
        <taxon>Metazoa</taxon>
        <taxon>Chordata</taxon>
        <taxon>Craniata</taxon>
        <taxon>Vertebrata</taxon>
        <taxon>Euteleostomi</taxon>
        <taxon>Archelosauria</taxon>
        <taxon>Archosauria</taxon>
        <taxon>Dinosauria</taxon>
        <taxon>Saurischia</taxon>
        <taxon>Theropoda</taxon>
        <taxon>Coelurosauria</taxon>
        <taxon>Aves</taxon>
        <taxon>Neognathae</taxon>
        <taxon>Neoaves</taxon>
        <taxon>Telluraves</taxon>
        <taxon>Accipitrimorphae</taxon>
        <taxon>Accipitriformes</taxon>
        <taxon>Accipitridae</taxon>
        <taxon>Accipitrinae</taxon>
        <taxon>Haliaeetus</taxon>
    </lineage>
</organism>
<dbReference type="PROSITE" id="PS50994">
    <property type="entry name" value="INTEGRASE"/>
    <property type="match status" value="1"/>
</dbReference>
<dbReference type="GO" id="GO:0008270">
    <property type="term" value="F:zinc ion binding"/>
    <property type="evidence" value="ECO:0007669"/>
    <property type="project" value="UniProtKB-KW"/>
</dbReference>
<keyword evidence="9" id="KW-0862">Zinc</keyword>